<reference evidence="9" key="1">
    <citation type="submission" date="2018-06" db="EMBL/GenBank/DDBJ databases">
        <authorList>
            <person name="O'Rourke A."/>
        </authorList>
    </citation>
    <scope>NUCLEOTIDE SEQUENCE</scope>
    <source>
        <strain evidence="9">132550021-3</strain>
    </source>
</reference>
<keyword evidence="5 6" id="KW-0408">Iron</keyword>
<evidence type="ECO:0000256" key="2">
    <source>
        <dbReference type="ARBA" id="ARBA00022617"/>
    </source>
</evidence>
<keyword evidence="1" id="KW-0813">Transport</keyword>
<dbReference type="PANTHER" id="PTHR35008">
    <property type="entry name" value="BLL4482 PROTEIN-RELATED"/>
    <property type="match status" value="1"/>
</dbReference>
<dbReference type="RefSeq" id="WP_037028293.1">
    <property type="nucleotide sequence ID" value="NZ_CP066771.1"/>
</dbReference>
<dbReference type="GO" id="GO:0005506">
    <property type="term" value="F:iron ion binding"/>
    <property type="evidence" value="ECO:0007669"/>
    <property type="project" value="InterPro"/>
</dbReference>
<dbReference type="InterPro" id="IPR009056">
    <property type="entry name" value="Cyt_c-like_dom"/>
</dbReference>
<dbReference type="PANTHER" id="PTHR35008:SF8">
    <property type="entry name" value="ALCOHOL DEHYDROGENASE CYTOCHROME C SUBUNIT"/>
    <property type="match status" value="1"/>
</dbReference>
<dbReference type="PRINTS" id="PR00605">
    <property type="entry name" value="CYTCHROMECIC"/>
</dbReference>
<feature type="domain" description="Cytochrome c" evidence="8">
    <location>
        <begin position="75"/>
        <end position="165"/>
    </location>
</feature>
<evidence type="ECO:0000313" key="9">
    <source>
        <dbReference type="EMBL" id="MBX3889604.1"/>
    </source>
</evidence>
<proteinExistence type="predicted"/>
<evidence type="ECO:0000256" key="4">
    <source>
        <dbReference type="ARBA" id="ARBA00022982"/>
    </source>
</evidence>
<feature type="region of interest" description="Disordered" evidence="7">
    <location>
        <begin position="1"/>
        <end position="25"/>
    </location>
</feature>
<evidence type="ECO:0000256" key="1">
    <source>
        <dbReference type="ARBA" id="ARBA00022448"/>
    </source>
</evidence>
<dbReference type="Gene3D" id="1.10.760.10">
    <property type="entry name" value="Cytochrome c-like domain"/>
    <property type="match status" value="1"/>
</dbReference>
<accession>A0A9Q2BXA3</accession>
<keyword evidence="2 6" id="KW-0349">Heme</keyword>
<dbReference type="PROSITE" id="PS51007">
    <property type="entry name" value="CYTC"/>
    <property type="match status" value="1"/>
</dbReference>
<evidence type="ECO:0000256" key="3">
    <source>
        <dbReference type="ARBA" id="ARBA00022723"/>
    </source>
</evidence>
<comment type="caution">
    <text evidence="9">The sequence shown here is derived from an EMBL/GenBank/DDBJ whole genome shotgun (WGS) entry which is preliminary data.</text>
</comment>
<keyword evidence="3 6" id="KW-0479">Metal-binding</keyword>
<evidence type="ECO:0000256" key="7">
    <source>
        <dbReference type="SAM" id="MobiDB-lite"/>
    </source>
</evidence>
<sequence length="202" mass="20978">MLNDKSAPRPTPQEEREHAEPGESQTPIPLGIKLLVAALVVWGIYYIANSPINVPASLGDSRTVADLEKGKAGGGGATDGAALFASRCAACHQATGQGLPGVFPPLAGSEWVQGRPETVAAIVLHGITGPLTVKGAKFNGAMPSFSDQLSDAEIAAVLGYVRSQWGNAAPPILAQAVTQVRDATKEKTAPYNGDDELGKLKW</sequence>
<gene>
    <name evidence="9" type="ORF">DEE74_06980</name>
</gene>
<dbReference type="SUPFAM" id="SSF46626">
    <property type="entry name" value="Cytochrome c"/>
    <property type="match status" value="1"/>
</dbReference>
<dbReference type="GO" id="GO:0020037">
    <property type="term" value="F:heme binding"/>
    <property type="evidence" value="ECO:0007669"/>
    <property type="project" value="InterPro"/>
</dbReference>
<dbReference type="Proteomes" id="UP001199322">
    <property type="component" value="Unassembled WGS sequence"/>
</dbReference>
<dbReference type="InterPro" id="IPR051459">
    <property type="entry name" value="Cytochrome_c-type_DH"/>
</dbReference>
<dbReference type="InterPro" id="IPR008168">
    <property type="entry name" value="Cyt_C_IC"/>
</dbReference>
<keyword evidence="4" id="KW-0249">Electron transport</keyword>
<dbReference type="GO" id="GO:0009055">
    <property type="term" value="F:electron transfer activity"/>
    <property type="evidence" value="ECO:0007669"/>
    <property type="project" value="InterPro"/>
</dbReference>
<dbReference type="InterPro" id="IPR036909">
    <property type="entry name" value="Cyt_c-like_dom_sf"/>
</dbReference>
<organism evidence="9 10">
    <name type="scientific">Ralstonia pickettii</name>
    <name type="common">Burkholderia pickettii</name>
    <dbReference type="NCBI Taxonomy" id="329"/>
    <lineage>
        <taxon>Bacteria</taxon>
        <taxon>Pseudomonadati</taxon>
        <taxon>Pseudomonadota</taxon>
        <taxon>Betaproteobacteria</taxon>
        <taxon>Burkholderiales</taxon>
        <taxon>Burkholderiaceae</taxon>
        <taxon>Ralstonia</taxon>
    </lineage>
</organism>
<dbReference type="Pfam" id="PF13442">
    <property type="entry name" value="Cytochrome_CBB3"/>
    <property type="match status" value="1"/>
</dbReference>
<name>A0A9Q2BXA3_RALPI</name>
<dbReference type="AlphaFoldDB" id="A0A9Q2BXA3"/>
<evidence type="ECO:0000259" key="8">
    <source>
        <dbReference type="PROSITE" id="PS51007"/>
    </source>
</evidence>
<evidence type="ECO:0000313" key="10">
    <source>
        <dbReference type="Proteomes" id="UP001199322"/>
    </source>
</evidence>
<dbReference type="EMBL" id="QGBI01000005">
    <property type="protein sequence ID" value="MBX3889604.1"/>
    <property type="molecule type" value="Genomic_DNA"/>
</dbReference>
<evidence type="ECO:0000256" key="5">
    <source>
        <dbReference type="ARBA" id="ARBA00023004"/>
    </source>
</evidence>
<protein>
    <submittedName>
        <fullName evidence="9">Cytochrome c</fullName>
    </submittedName>
</protein>
<feature type="compositionally biased region" description="Basic and acidic residues" evidence="7">
    <location>
        <begin position="12"/>
        <end position="21"/>
    </location>
</feature>
<evidence type="ECO:0000256" key="6">
    <source>
        <dbReference type="PROSITE-ProRule" id="PRU00433"/>
    </source>
</evidence>